<accession>A0AAJ5X1C4</accession>
<dbReference type="InterPro" id="IPR036388">
    <property type="entry name" value="WH-like_DNA-bd_sf"/>
</dbReference>
<evidence type="ECO:0000313" key="8">
    <source>
        <dbReference type="Proteomes" id="UP001220610"/>
    </source>
</evidence>
<evidence type="ECO:0000313" key="7">
    <source>
        <dbReference type="EMBL" id="WEK38310.1"/>
    </source>
</evidence>
<dbReference type="InterPro" id="IPR007627">
    <property type="entry name" value="RNA_pol_sigma70_r2"/>
</dbReference>
<dbReference type="PANTHER" id="PTHR43133">
    <property type="entry name" value="RNA POLYMERASE ECF-TYPE SIGMA FACTO"/>
    <property type="match status" value="1"/>
</dbReference>
<dbReference type="Gene3D" id="1.10.10.10">
    <property type="entry name" value="Winged helix-like DNA-binding domain superfamily/Winged helix DNA-binding domain"/>
    <property type="match status" value="1"/>
</dbReference>
<dbReference type="GO" id="GO:0006352">
    <property type="term" value="P:DNA-templated transcription initiation"/>
    <property type="evidence" value="ECO:0007669"/>
    <property type="project" value="InterPro"/>
</dbReference>
<dbReference type="NCBIfam" id="TIGR02937">
    <property type="entry name" value="sigma70-ECF"/>
    <property type="match status" value="1"/>
</dbReference>
<evidence type="ECO:0000256" key="2">
    <source>
        <dbReference type="ARBA" id="ARBA00023015"/>
    </source>
</evidence>
<evidence type="ECO:0000259" key="5">
    <source>
        <dbReference type="Pfam" id="PF04542"/>
    </source>
</evidence>
<organism evidence="7 8">
    <name type="scientific">Candidatus Pseudobacter hemicellulosilyticus</name>
    <dbReference type="NCBI Taxonomy" id="3121375"/>
    <lineage>
        <taxon>Bacteria</taxon>
        <taxon>Pseudomonadati</taxon>
        <taxon>Bacteroidota</taxon>
        <taxon>Chitinophagia</taxon>
        <taxon>Chitinophagales</taxon>
        <taxon>Chitinophagaceae</taxon>
        <taxon>Pseudobacter</taxon>
    </lineage>
</organism>
<keyword evidence="3" id="KW-0731">Sigma factor</keyword>
<feature type="domain" description="RNA polymerase sigma-70 region 2" evidence="5">
    <location>
        <begin position="36"/>
        <end position="91"/>
    </location>
</feature>
<dbReference type="InterPro" id="IPR013249">
    <property type="entry name" value="RNA_pol_sigma70_r4_t2"/>
</dbReference>
<evidence type="ECO:0000259" key="6">
    <source>
        <dbReference type="Pfam" id="PF08281"/>
    </source>
</evidence>
<evidence type="ECO:0000256" key="3">
    <source>
        <dbReference type="ARBA" id="ARBA00023082"/>
    </source>
</evidence>
<dbReference type="EMBL" id="CP119311">
    <property type="protein sequence ID" value="WEK38310.1"/>
    <property type="molecule type" value="Genomic_DNA"/>
</dbReference>
<sequence length="204" mass="23610">MESYTTYPLDELICLVADGDELAFTIIVNRLWRNCYFHALTYTHSPQKAEEITQDIFLQVWNNRAKLKEIADFEHWFKVVARNKIISALRGKLQEIATLDAIGENNSNATIEPLLKPDLQAEYRESYQILLKGIELMPEKRREVFKLSRLEGKSNQEIAELLNIHPVTVSQYLAKSLAFLKTYLQEQEVGTMHCLLLLGGFMLY</sequence>
<evidence type="ECO:0000256" key="1">
    <source>
        <dbReference type="ARBA" id="ARBA00010641"/>
    </source>
</evidence>
<proteinExistence type="inferred from homology"/>
<dbReference type="Gene3D" id="1.10.1740.10">
    <property type="match status" value="1"/>
</dbReference>
<comment type="similarity">
    <text evidence="1">Belongs to the sigma-70 factor family. ECF subfamily.</text>
</comment>
<keyword evidence="4" id="KW-0804">Transcription</keyword>
<dbReference type="Proteomes" id="UP001220610">
    <property type="component" value="Chromosome"/>
</dbReference>
<dbReference type="GO" id="GO:0003677">
    <property type="term" value="F:DNA binding"/>
    <property type="evidence" value="ECO:0007669"/>
    <property type="project" value="InterPro"/>
</dbReference>
<name>A0AAJ5X1C4_9BACT</name>
<dbReference type="InterPro" id="IPR013325">
    <property type="entry name" value="RNA_pol_sigma_r2"/>
</dbReference>
<reference evidence="7" key="1">
    <citation type="submission" date="2023-03" db="EMBL/GenBank/DDBJ databases">
        <title>Andean soil-derived lignocellulolytic bacterial consortium as a source of novel taxa and putative plastic-active enzymes.</title>
        <authorList>
            <person name="Diaz-Garcia L."/>
            <person name="Chuvochina M."/>
            <person name="Feuerriegel G."/>
            <person name="Bunk B."/>
            <person name="Sproer C."/>
            <person name="Streit W.R."/>
            <person name="Rodriguez L.M."/>
            <person name="Overmann J."/>
            <person name="Jimenez D.J."/>
        </authorList>
    </citation>
    <scope>NUCLEOTIDE SEQUENCE</scope>
    <source>
        <strain evidence="7">MAG 7</strain>
    </source>
</reference>
<dbReference type="AlphaFoldDB" id="A0AAJ5X1C4"/>
<dbReference type="GO" id="GO:0016987">
    <property type="term" value="F:sigma factor activity"/>
    <property type="evidence" value="ECO:0007669"/>
    <property type="project" value="UniProtKB-KW"/>
</dbReference>
<dbReference type="PANTHER" id="PTHR43133:SF46">
    <property type="entry name" value="RNA POLYMERASE SIGMA-70 FACTOR ECF SUBFAMILY"/>
    <property type="match status" value="1"/>
</dbReference>
<feature type="domain" description="RNA polymerase sigma factor 70 region 4 type 2" evidence="6">
    <location>
        <begin position="128"/>
        <end position="180"/>
    </location>
</feature>
<gene>
    <name evidence="7" type="ORF">P0Y53_12455</name>
</gene>
<evidence type="ECO:0000256" key="4">
    <source>
        <dbReference type="ARBA" id="ARBA00023163"/>
    </source>
</evidence>
<keyword evidence="2" id="KW-0805">Transcription regulation</keyword>
<dbReference type="SUPFAM" id="SSF88659">
    <property type="entry name" value="Sigma3 and sigma4 domains of RNA polymerase sigma factors"/>
    <property type="match status" value="1"/>
</dbReference>
<dbReference type="Pfam" id="PF08281">
    <property type="entry name" value="Sigma70_r4_2"/>
    <property type="match status" value="1"/>
</dbReference>
<dbReference type="InterPro" id="IPR013324">
    <property type="entry name" value="RNA_pol_sigma_r3/r4-like"/>
</dbReference>
<dbReference type="CDD" id="cd06171">
    <property type="entry name" value="Sigma70_r4"/>
    <property type="match status" value="1"/>
</dbReference>
<dbReference type="Pfam" id="PF04542">
    <property type="entry name" value="Sigma70_r2"/>
    <property type="match status" value="1"/>
</dbReference>
<dbReference type="InterPro" id="IPR014284">
    <property type="entry name" value="RNA_pol_sigma-70_dom"/>
</dbReference>
<dbReference type="SUPFAM" id="SSF88946">
    <property type="entry name" value="Sigma2 domain of RNA polymerase sigma factors"/>
    <property type="match status" value="1"/>
</dbReference>
<protein>
    <submittedName>
        <fullName evidence="7">Sigma-70 family RNA polymerase sigma factor</fullName>
    </submittedName>
</protein>
<dbReference type="InterPro" id="IPR039425">
    <property type="entry name" value="RNA_pol_sigma-70-like"/>
</dbReference>